<dbReference type="GO" id="GO:0005524">
    <property type="term" value="F:ATP binding"/>
    <property type="evidence" value="ECO:0007669"/>
    <property type="project" value="UniProtKB-KW"/>
</dbReference>
<dbReference type="PROSITE" id="PS50893">
    <property type="entry name" value="ABC_TRANSPORTER_2"/>
    <property type="match status" value="1"/>
</dbReference>
<dbReference type="PROSITE" id="PS00211">
    <property type="entry name" value="ABC_TRANSPORTER_1"/>
    <property type="match status" value="1"/>
</dbReference>
<keyword evidence="1" id="KW-0547">Nucleotide-binding</keyword>
<protein>
    <submittedName>
        <fullName evidence="4">ABC transporter ATP-binding protein</fullName>
    </submittedName>
</protein>
<accession>A0ABX7G5D1</accession>
<reference evidence="4 5" key="1">
    <citation type="journal article" date="2012" name="Antonie Van Leeuwenhoek">
        <title>Shewanella litorisediminis sp. nov., a gammaproteobacterium isolated from a tidal flat sediment.</title>
        <authorList>
            <person name="Lee M.H."/>
            <person name="Yoon J.H."/>
        </authorList>
    </citation>
    <scope>NUCLEOTIDE SEQUENCE [LARGE SCALE GENOMIC DNA]</scope>
    <source>
        <strain evidence="4 5">SMK1-12</strain>
    </source>
</reference>
<evidence type="ECO:0000313" key="5">
    <source>
        <dbReference type="Proteomes" id="UP000596252"/>
    </source>
</evidence>
<proteinExistence type="predicted"/>
<dbReference type="Pfam" id="PF00005">
    <property type="entry name" value="ABC_tran"/>
    <property type="match status" value="1"/>
</dbReference>
<evidence type="ECO:0000313" key="4">
    <source>
        <dbReference type="EMBL" id="QRH02515.1"/>
    </source>
</evidence>
<evidence type="ECO:0000256" key="1">
    <source>
        <dbReference type="ARBA" id="ARBA00022741"/>
    </source>
</evidence>
<name>A0ABX7G5D1_9GAMM</name>
<dbReference type="InterPro" id="IPR027417">
    <property type="entry name" value="P-loop_NTPase"/>
</dbReference>
<evidence type="ECO:0000256" key="2">
    <source>
        <dbReference type="ARBA" id="ARBA00022840"/>
    </source>
</evidence>
<dbReference type="RefSeq" id="WP_203326117.1">
    <property type="nucleotide sequence ID" value="NZ_CP069213.1"/>
</dbReference>
<dbReference type="InterPro" id="IPR017871">
    <property type="entry name" value="ABC_transporter-like_CS"/>
</dbReference>
<keyword evidence="5" id="KW-1185">Reference proteome</keyword>
<dbReference type="EMBL" id="CP069213">
    <property type="protein sequence ID" value="QRH02515.1"/>
    <property type="molecule type" value="Genomic_DNA"/>
</dbReference>
<keyword evidence="2 4" id="KW-0067">ATP-binding</keyword>
<dbReference type="CDD" id="cd03214">
    <property type="entry name" value="ABC_Iron-Siderophores_B12_Hemin"/>
    <property type="match status" value="1"/>
</dbReference>
<dbReference type="Gene3D" id="3.40.50.300">
    <property type="entry name" value="P-loop containing nucleotide triphosphate hydrolases"/>
    <property type="match status" value="1"/>
</dbReference>
<dbReference type="Proteomes" id="UP000596252">
    <property type="component" value="Chromosome"/>
</dbReference>
<dbReference type="PANTHER" id="PTHR42794:SF2">
    <property type="entry name" value="ABC TRANSPORTER ATP-BINDING PROTEIN"/>
    <property type="match status" value="1"/>
</dbReference>
<dbReference type="InterPro" id="IPR003593">
    <property type="entry name" value="AAA+_ATPase"/>
</dbReference>
<feature type="domain" description="ABC transporter" evidence="3">
    <location>
        <begin position="5"/>
        <end position="237"/>
    </location>
</feature>
<organism evidence="4 5">
    <name type="scientific">Shewanella litorisediminis</name>
    <dbReference type="NCBI Taxonomy" id="1173586"/>
    <lineage>
        <taxon>Bacteria</taxon>
        <taxon>Pseudomonadati</taxon>
        <taxon>Pseudomonadota</taxon>
        <taxon>Gammaproteobacteria</taxon>
        <taxon>Alteromonadales</taxon>
        <taxon>Shewanellaceae</taxon>
        <taxon>Shewanella</taxon>
    </lineage>
</organism>
<evidence type="ECO:0000259" key="3">
    <source>
        <dbReference type="PROSITE" id="PS50893"/>
    </source>
</evidence>
<sequence>MTPAIDVSNLCWRVGERPLLDSVSFALSGNGMYGVIGPNGAGKSSLLRCLYRFIRPDSGTILLNGQDIHLYSRRSFARAVAVVPQELPPLFDLSTEAVVAMGLIPYKGWLAADSAADKASIAAALAEVGLDGYGRQPFGKLSGGEKQRALIARALVQKPQFLILDEPTSHLDVRFQIEVLELLKRLDICVICTIHDLNLASALCDELLLISRGRLEASGTPAEVLTEAMLASVFGVCTTVEPHPQHGRPLIHYYYGYGGRTASQGPKEVSL</sequence>
<dbReference type="SUPFAM" id="SSF52540">
    <property type="entry name" value="P-loop containing nucleoside triphosphate hydrolases"/>
    <property type="match status" value="1"/>
</dbReference>
<gene>
    <name evidence="4" type="ORF">JQC75_03570</name>
</gene>
<dbReference type="SMART" id="SM00382">
    <property type="entry name" value="AAA"/>
    <property type="match status" value="1"/>
</dbReference>
<dbReference type="InterPro" id="IPR003439">
    <property type="entry name" value="ABC_transporter-like_ATP-bd"/>
</dbReference>
<dbReference type="PANTHER" id="PTHR42794">
    <property type="entry name" value="HEMIN IMPORT ATP-BINDING PROTEIN HMUV"/>
    <property type="match status" value="1"/>
</dbReference>